<dbReference type="GO" id="GO:0005975">
    <property type="term" value="P:carbohydrate metabolic process"/>
    <property type="evidence" value="ECO:0007669"/>
    <property type="project" value="InterPro"/>
</dbReference>
<evidence type="ECO:0000259" key="7">
    <source>
        <dbReference type="Pfam" id="PF02878"/>
    </source>
</evidence>
<dbReference type="Gene3D" id="3.40.120.10">
    <property type="entry name" value="Alpha-D-Glucose-1,6-Bisphosphate, subunit A, domain 3"/>
    <property type="match status" value="3"/>
</dbReference>
<dbReference type="InterPro" id="IPR016055">
    <property type="entry name" value="A-D-PHexomutase_a/b/a-I/II/III"/>
</dbReference>
<dbReference type="Pfam" id="PF02878">
    <property type="entry name" value="PGM_PMM_I"/>
    <property type="match status" value="1"/>
</dbReference>
<dbReference type="Proteomes" id="UP000071392">
    <property type="component" value="Unassembled WGS sequence"/>
</dbReference>
<reference evidence="10 11" key="1">
    <citation type="submission" date="2016-02" db="EMBL/GenBank/DDBJ databases">
        <authorList>
            <person name="Wen L."/>
            <person name="He K."/>
            <person name="Yang H."/>
        </authorList>
    </citation>
    <scope>NUCLEOTIDE SEQUENCE [LARGE SCALE GENOMIC DNA]</scope>
    <source>
        <strain evidence="10 11">CV41</strain>
    </source>
</reference>
<keyword evidence="4" id="KW-0479">Metal-binding</keyword>
<dbReference type="InterPro" id="IPR036900">
    <property type="entry name" value="A-D-PHexomutase_C_sf"/>
</dbReference>
<dbReference type="Pfam" id="PF02879">
    <property type="entry name" value="PGM_PMM_II"/>
    <property type="match status" value="1"/>
</dbReference>
<dbReference type="Pfam" id="PF02880">
    <property type="entry name" value="PGM_PMM_III"/>
    <property type="match status" value="1"/>
</dbReference>
<dbReference type="OrthoDB" id="9806956at2"/>
<keyword evidence="6" id="KW-0413">Isomerase</keyword>
<dbReference type="InterPro" id="IPR016066">
    <property type="entry name" value="A-D-PHexomutase_CS"/>
</dbReference>
<sequence>MTTLIEKIEAAAAAQKLLPSSLENLKTFLEAGLPEWARSSIAELVEAGEWAELNDRFYTFIAFGTGGMRGRTIAQVPTRAELGEAGVDKPAQAAIGSSLLNDFTLLRAVIGLYRYTARYSAEQGERAGLQGQARQSKGAAAPRLVIAHDVRHFSRHFCELAASTWVKLGGEAFIFDGPRSTPQLSYTLRAQQAHAGIVITASHNPPHDNGFKAYFDDGAQVVPPHDSAIVAEVAAVPLAELSAYLEKDLSRVVTLGAEADTAYRRAAHTALLDAQVLRREKLRVVFTNIHGTGAITSVPLLEEAGCEVITVPEQLGFDARFPSVKSPNPENAEALAMGIALAESRGADVVMATDPDCDRMGVAVCNRTGQMELLTGNQIGALLAEYRLGKYKALGLIPAEGSERVCLIKTFVTTGLQDAIGAAHGVKVINTLTGFKWISAKLRAYEDKLREALAEQGAGELDFDASSFAERARLLQTHSSFVTFAAEESYGYMPNDLVRDKDGNTACLMFAELCAALKVRGLTAGEALDELYLRHGFFLEGTVNLFYEGASGKAKIDRILASYRESPPTGFGDLRVTQFDDFGRQDFRDADGELIPKQDLYFVTLSNGYRFAARGSGTEPKMKFYLFASERVGSADALSHVKAQTRATLEALAAKIEADARSRAGEKA</sequence>
<evidence type="ECO:0000256" key="6">
    <source>
        <dbReference type="ARBA" id="ARBA00023235"/>
    </source>
</evidence>
<dbReference type="STRING" id="1548208.AXK12_02180"/>
<dbReference type="InterPro" id="IPR005844">
    <property type="entry name" value="A-D-PHexomutase_a/b/a-I"/>
</dbReference>
<accession>A0A139SRE3</accession>
<dbReference type="GO" id="GO:0008973">
    <property type="term" value="F:phosphopentomutase activity"/>
    <property type="evidence" value="ECO:0007669"/>
    <property type="project" value="TreeGrafter"/>
</dbReference>
<keyword evidence="3" id="KW-0597">Phosphoprotein</keyword>
<dbReference type="SUPFAM" id="SSF53738">
    <property type="entry name" value="Phosphoglucomutase, first 3 domains"/>
    <property type="match status" value="3"/>
</dbReference>
<dbReference type="CDD" id="cd05799">
    <property type="entry name" value="PGM2"/>
    <property type="match status" value="1"/>
</dbReference>
<evidence type="ECO:0000256" key="5">
    <source>
        <dbReference type="ARBA" id="ARBA00022842"/>
    </source>
</evidence>
<comment type="caution">
    <text evidence="10">The sequence shown here is derived from an EMBL/GenBank/DDBJ whole genome shotgun (WGS) entry which is preliminary data.</text>
</comment>
<keyword evidence="5" id="KW-0460">Magnesium</keyword>
<proteinExistence type="inferred from homology"/>
<feature type="domain" description="Alpha-D-phosphohexomutase alpha/beta/alpha" evidence="9">
    <location>
        <begin position="376"/>
        <end position="445"/>
    </location>
</feature>
<evidence type="ECO:0000313" key="11">
    <source>
        <dbReference type="Proteomes" id="UP000071392"/>
    </source>
</evidence>
<evidence type="ECO:0000259" key="9">
    <source>
        <dbReference type="Pfam" id="PF02880"/>
    </source>
</evidence>
<dbReference type="RefSeq" id="WP_068711027.1">
    <property type="nucleotide sequence ID" value="NZ_LSZP01000013.1"/>
</dbReference>
<organism evidence="10 11">
    <name type="scientific">Cephaloticoccus capnophilus</name>
    <dbReference type="NCBI Taxonomy" id="1548208"/>
    <lineage>
        <taxon>Bacteria</taxon>
        <taxon>Pseudomonadati</taxon>
        <taxon>Verrucomicrobiota</taxon>
        <taxon>Opitutia</taxon>
        <taxon>Opitutales</taxon>
        <taxon>Opitutaceae</taxon>
        <taxon>Cephaloticoccus</taxon>
    </lineage>
</organism>
<evidence type="ECO:0000256" key="3">
    <source>
        <dbReference type="ARBA" id="ARBA00022553"/>
    </source>
</evidence>
<protein>
    <submittedName>
        <fullName evidence="10">Phosphoglucomutase</fullName>
    </submittedName>
</protein>
<keyword evidence="11" id="KW-1185">Reference proteome</keyword>
<evidence type="ECO:0000256" key="4">
    <source>
        <dbReference type="ARBA" id="ARBA00022723"/>
    </source>
</evidence>
<gene>
    <name evidence="10" type="ORF">AXK12_02180</name>
</gene>
<evidence type="ECO:0000256" key="1">
    <source>
        <dbReference type="ARBA" id="ARBA00001946"/>
    </source>
</evidence>
<feature type="domain" description="Alpha-D-phosphohexomutase alpha/beta/alpha" evidence="7">
    <location>
        <begin position="137"/>
        <end position="235"/>
    </location>
</feature>
<dbReference type="GO" id="GO:0006166">
    <property type="term" value="P:purine ribonucleoside salvage"/>
    <property type="evidence" value="ECO:0007669"/>
    <property type="project" value="TreeGrafter"/>
</dbReference>
<dbReference type="PROSITE" id="PS00710">
    <property type="entry name" value="PGM_PMM"/>
    <property type="match status" value="1"/>
</dbReference>
<evidence type="ECO:0000313" key="10">
    <source>
        <dbReference type="EMBL" id="KXU37156.1"/>
    </source>
</evidence>
<dbReference type="AlphaFoldDB" id="A0A139SRE3"/>
<dbReference type="SUPFAM" id="SSF55957">
    <property type="entry name" value="Phosphoglucomutase, C-terminal domain"/>
    <property type="match status" value="1"/>
</dbReference>
<dbReference type="EMBL" id="LSZP01000013">
    <property type="protein sequence ID" value="KXU37156.1"/>
    <property type="molecule type" value="Genomic_DNA"/>
</dbReference>
<dbReference type="PANTHER" id="PTHR45745">
    <property type="entry name" value="PHOSPHOMANNOMUTASE 45A"/>
    <property type="match status" value="1"/>
</dbReference>
<name>A0A139SRE3_9BACT</name>
<evidence type="ECO:0000259" key="8">
    <source>
        <dbReference type="Pfam" id="PF02879"/>
    </source>
</evidence>
<evidence type="ECO:0000256" key="2">
    <source>
        <dbReference type="ARBA" id="ARBA00010231"/>
    </source>
</evidence>
<dbReference type="PANTHER" id="PTHR45745:SF1">
    <property type="entry name" value="PHOSPHOGLUCOMUTASE 2B-RELATED"/>
    <property type="match status" value="1"/>
</dbReference>
<feature type="domain" description="Alpha-D-phosphohexomutase alpha/beta/alpha" evidence="8">
    <location>
        <begin position="270"/>
        <end position="363"/>
    </location>
</feature>
<comment type="cofactor">
    <cofactor evidence="1">
        <name>Mg(2+)</name>
        <dbReference type="ChEBI" id="CHEBI:18420"/>
    </cofactor>
</comment>
<dbReference type="InterPro" id="IPR005846">
    <property type="entry name" value="A-D-PHexomutase_a/b/a-III"/>
</dbReference>
<dbReference type="InterPro" id="IPR005845">
    <property type="entry name" value="A-D-PHexomutase_a/b/a-II"/>
</dbReference>
<dbReference type="GO" id="GO:0000287">
    <property type="term" value="F:magnesium ion binding"/>
    <property type="evidence" value="ECO:0007669"/>
    <property type="project" value="InterPro"/>
</dbReference>
<comment type="similarity">
    <text evidence="2">Belongs to the phosphohexose mutase family.</text>
</comment>